<dbReference type="AlphaFoldDB" id="A0A9D2M8D0"/>
<gene>
    <name evidence="1" type="ORF">H9945_09815</name>
</gene>
<evidence type="ECO:0008006" key="3">
    <source>
        <dbReference type="Google" id="ProtNLM"/>
    </source>
</evidence>
<evidence type="ECO:0000313" key="2">
    <source>
        <dbReference type="Proteomes" id="UP000886803"/>
    </source>
</evidence>
<reference evidence="1" key="1">
    <citation type="journal article" date="2021" name="PeerJ">
        <title>Extensive microbial diversity within the chicken gut microbiome revealed by metagenomics and culture.</title>
        <authorList>
            <person name="Gilroy R."/>
            <person name="Ravi A."/>
            <person name="Getino M."/>
            <person name="Pursley I."/>
            <person name="Horton D.L."/>
            <person name="Alikhan N.F."/>
            <person name="Baker D."/>
            <person name="Gharbi K."/>
            <person name="Hall N."/>
            <person name="Watson M."/>
            <person name="Adriaenssens E.M."/>
            <person name="Foster-Nyarko E."/>
            <person name="Jarju S."/>
            <person name="Secka A."/>
            <person name="Antonio M."/>
            <person name="Oren A."/>
            <person name="Chaudhuri R.R."/>
            <person name="La Ragione R."/>
            <person name="Hildebrand F."/>
            <person name="Pallen M.J."/>
        </authorList>
    </citation>
    <scope>NUCLEOTIDE SEQUENCE</scope>
    <source>
        <strain evidence="1">ChiBcec8-13705</strain>
    </source>
</reference>
<name>A0A9D2M8D0_9FIRM</name>
<comment type="caution">
    <text evidence="1">The sequence shown here is derived from an EMBL/GenBank/DDBJ whole genome shotgun (WGS) entry which is preliminary data.</text>
</comment>
<dbReference type="Proteomes" id="UP000886803">
    <property type="component" value="Unassembled WGS sequence"/>
</dbReference>
<accession>A0A9D2M8D0</accession>
<protein>
    <recommendedName>
        <fullName evidence="3">DUF2007 domain-containing protein</fullName>
    </recommendedName>
</protein>
<reference evidence="1" key="2">
    <citation type="submission" date="2021-04" db="EMBL/GenBank/DDBJ databases">
        <authorList>
            <person name="Gilroy R."/>
        </authorList>
    </citation>
    <scope>NUCLEOTIDE SEQUENCE</scope>
    <source>
        <strain evidence="1">ChiBcec8-13705</strain>
    </source>
</reference>
<proteinExistence type="predicted"/>
<sequence length="84" mass="9466">MISLFQRRELTVCQTQARSDEVCAKLDQAGIEYQVKVRDRSSPSAFAAGSRERSGSFGQAPAANWTYTIYVRADYLDRARACLR</sequence>
<organism evidence="1 2">
    <name type="scientific">Candidatus Gemmiger avicola</name>
    <dbReference type="NCBI Taxonomy" id="2838605"/>
    <lineage>
        <taxon>Bacteria</taxon>
        <taxon>Bacillati</taxon>
        <taxon>Bacillota</taxon>
        <taxon>Clostridia</taxon>
        <taxon>Eubacteriales</taxon>
        <taxon>Gemmiger</taxon>
    </lineage>
</organism>
<dbReference type="EMBL" id="DWYG01000166">
    <property type="protein sequence ID" value="HJB42778.1"/>
    <property type="molecule type" value="Genomic_DNA"/>
</dbReference>
<evidence type="ECO:0000313" key="1">
    <source>
        <dbReference type="EMBL" id="HJB42778.1"/>
    </source>
</evidence>